<dbReference type="Pfam" id="PF07690">
    <property type="entry name" value="MFS_1"/>
    <property type="match status" value="1"/>
</dbReference>
<feature type="transmembrane region" description="Helical" evidence="6">
    <location>
        <begin position="12"/>
        <end position="30"/>
    </location>
</feature>
<dbReference type="SUPFAM" id="SSF103473">
    <property type="entry name" value="MFS general substrate transporter"/>
    <property type="match status" value="1"/>
</dbReference>
<feature type="compositionally biased region" description="Low complexity" evidence="5">
    <location>
        <begin position="297"/>
        <end position="307"/>
    </location>
</feature>
<evidence type="ECO:0000256" key="6">
    <source>
        <dbReference type="SAM" id="Phobius"/>
    </source>
</evidence>
<keyword evidence="4 6" id="KW-0472">Membrane</keyword>
<dbReference type="AlphaFoldDB" id="A0AAN6RTI1"/>
<protein>
    <submittedName>
        <fullName evidence="7">Major facilitator superfamily domain-containing protein</fullName>
    </submittedName>
</protein>
<name>A0AAN6RTI1_9PEZI</name>
<feature type="transmembrane region" description="Helical" evidence="6">
    <location>
        <begin position="479"/>
        <end position="500"/>
    </location>
</feature>
<feature type="transmembrane region" description="Helical" evidence="6">
    <location>
        <begin position="169"/>
        <end position="189"/>
    </location>
</feature>
<feature type="transmembrane region" description="Helical" evidence="6">
    <location>
        <begin position="339"/>
        <end position="361"/>
    </location>
</feature>
<feature type="compositionally biased region" description="Low complexity" evidence="5">
    <location>
        <begin position="201"/>
        <end position="212"/>
    </location>
</feature>
<reference evidence="7" key="2">
    <citation type="submission" date="2023-05" db="EMBL/GenBank/DDBJ databases">
        <authorList>
            <consortium name="Lawrence Berkeley National Laboratory"/>
            <person name="Steindorff A."/>
            <person name="Hensen N."/>
            <person name="Bonometti L."/>
            <person name="Westerberg I."/>
            <person name="Brannstrom I.O."/>
            <person name="Guillou S."/>
            <person name="Cros-Aarteil S."/>
            <person name="Calhoun S."/>
            <person name="Haridas S."/>
            <person name="Kuo A."/>
            <person name="Mondo S."/>
            <person name="Pangilinan J."/>
            <person name="Riley R."/>
            <person name="Labutti K."/>
            <person name="Andreopoulos B."/>
            <person name="Lipzen A."/>
            <person name="Chen C."/>
            <person name="Yanf M."/>
            <person name="Daum C."/>
            <person name="Ng V."/>
            <person name="Clum A."/>
            <person name="Ohm R."/>
            <person name="Martin F."/>
            <person name="Silar P."/>
            <person name="Natvig D."/>
            <person name="Lalanne C."/>
            <person name="Gautier V."/>
            <person name="Ament-Velasquez S.L."/>
            <person name="Kruys A."/>
            <person name="Hutchinson M.I."/>
            <person name="Powell A.J."/>
            <person name="Barry K."/>
            <person name="Miller A.N."/>
            <person name="Grigoriev I.V."/>
            <person name="Debuchy R."/>
            <person name="Gladieux P."/>
            <person name="Thoren M.H."/>
            <person name="Johannesson H."/>
        </authorList>
    </citation>
    <scope>NUCLEOTIDE SEQUENCE</scope>
    <source>
        <strain evidence="7">CBS 103.79</strain>
    </source>
</reference>
<proteinExistence type="predicted"/>
<feature type="compositionally biased region" description="Low complexity" evidence="5">
    <location>
        <begin position="240"/>
        <end position="259"/>
    </location>
</feature>
<evidence type="ECO:0000313" key="8">
    <source>
        <dbReference type="Proteomes" id="UP001303889"/>
    </source>
</evidence>
<feature type="transmembrane region" description="Helical" evidence="6">
    <location>
        <begin position="444"/>
        <end position="467"/>
    </location>
</feature>
<comment type="subcellular location">
    <subcellularLocation>
        <location evidence="1">Membrane</location>
        <topology evidence="1">Multi-pass membrane protein</topology>
    </subcellularLocation>
</comment>
<evidence type="ECO:0000256" key="1">
    <source>
        <dbReference type="ARBA" id="ARBA00004141"/>
    </source>
</evidence>
<dbReference type="PANTHER" id="PTHR21576">
    <property type="entry name" value="UNCHARACTERIZED NODULIN-LIKE PROTEIN"/>
    <property type="match status" value="1"/>
</dbReference>
<keyword evidence="8" id="KW-1185">Reference proteome</keyword>
<dbReference type="GO" id="GO:0000329">
    <property type="term" value="C:fungal-type vacuole membrane"/>
    <property type="evidence" value="ECO:0007669"/>
    <property type="project" value="TreeGrafter"/>
</dbReference>
<feature type="transmembrane region" description="Helical" evidence="6">
    <location>
        <begin position="77"/>
        <end position="97"/>
    </location>
</feature>
<dbReference type="InterPro" id="IPR011701">
    <property type="entry name" value="MFS"/>
</dbReference>
<dbReference type="PANTHER" id="PTHR21576:SF158">
    <property type="entry name" value="RIBOSOMAL RNA-PROCESSING PROTEIN 12-LIKE CONSERVED DOMAIN-CONTAINING PROTEIN"/>
    <property type="match status" value="1"/>
</dbReference>
<evidence type="ECO:0000256" key="5">
    <source>
        <dbReference type="SAM" id="MobiDB-lite"/>
    </source>
</evidence>
<dbReference type="Proteomes" id="UP001303889">
    <property type="component" value="Unassembled WGS sequence"/>
</dbReference>
<comment type="caution">
    <text evidence="7">The sequence shown here is derived from an EMBL/GenBank/DDBJ whole genome shotgun (WGS) entry which is preliminary data.</text>
</comment>
<evidence type="ECO:0000313" key="7">
    <source>
        <dbReference type="EMBL" id="KAK3901938.1"/>
    </source>
</evidence>
<evidence type="ECO:0000256" key="2">
    <source>
        <dbReference type="ARBA" id="ARBA00022692"/>
    </source>
</evidence>
<dbReference type="PROSITE" id="PS51257">
    <property type="entry name" value="PROKAR_LIPOPROTEIN"/>
    <property type="match status" value="1"/>
</dbReference>
<accession>A0AAN6RTI1</accession>
<evidence type="ECO:0000256" key="4">
    <source>
        <dbReference type="ARBA" id="ARBA00023136"/>
    </source>
</evidence>
<dbReference type="EMBL" id="MU855544">
    <property type="protein sequence ID" value="KAK3901938.1"/>
    <property type="molecule type" value="Genomic_DNA"/>
</dbReference>
<gene>
    <name evidence="7" type="ORF">C8A05DRAFT_15944</name>
</gene>
<feature type="region of interest" description="Disordered" evidence="5">
    <location>
        <begin position="201"/>
        <end position="271"/>
    </location>
</feature>
<sequence length="562" mass="60311">MRDTQLHRARLVSSVAATMISLACGTNYVYSAWAPQFADRLHLTTTETNLIGLAGNMGMYSMGVPVGLFVDNRGPRPAVIAGALCLGIGYVPFRAAYETASGSVPMLCFFAYLTGLGGCMAFAASVKTSALNWPHHRGTATAFPLAAFGLSAFFFSLFGGVFFPGNTSAFLSLLAAGTFTLIFVGFFFLKVYPHTSYHSLPTSSGPSGLSDSQQLRRTPSQEDKAARRQAGTGGRRLPDAEPGTSPTTYTTPAATAGPSRDPISSLPEPDDQADVEAFLPRALADTAAQDPEADETSSLMSKSPSSSLAGDVYVQSSVNLDRSHRIDIRGWRLLRNVDFWQLFCIMGILAGIGLMTINNIGHDVNALWKRYDDSVDEAFLVQRQQMHVSILSVGSFCGRLLSGVGSDFLVKVLRASRAWCLVIACLVFCIAQLCALSIENPHLLGFVSGLSGLGYGFLFGVFPSIVAESFGIHGLSQNWGFMTLSPVISGNIFNLFYGVVFDNHSIVGPDGERSCPDGLDCYKDAYFVTLAACGLGIVVTLSTIRNQYRQRLREEGKGAAED</sequence>
<feature type="region of interest" description="Disordered" evidence="5">
    <location>
        <begin position="287"/>
        <end position="308"/>
    </location>
</feature>
<feature type="transmembrane region" description="Helical" evidence="6">
    <location>
        <begin position="109"/>
        <end position="130"/>
    </location>
</feature>
<dbReference type="InterPro" id="IPR036259">
    <property type="entry name" value="MFS_trans_sf"/>
</dbReference>
<dbReference type="GO" id="GO:0022857">
    <property type="term" value="F:transmembrane transporter activity"/>
    <property type="evidence" value="ECO:0007669"/>
    <property type="project" value="InterPro"/>
</dbReference>
<feature type="transmembrane region" description="Helical" evidence="6">
    <location>
        <begin position="142"/>
        <end position="163"/>
    </location>
</feature>
<feature type="transmembrane region" description="Helical" evidence="6">
    <location>
        <begin position="525"/>
        <end position="544"/>
    </location>
</feature>
<feature type="transmembrane region" description="Helical" evidence="6">
    <location>
        <begin position="418"/>
        <end position="438"/>
    </location>
</feature>
<organism evidence="7 8">
    <name type="scientific">Staphylotrichum tortipilum</name>
    <dbReference type="NCBI Taxonomy" id="2831512"/>
    <lineage>
        <taxon>Eukaryota</taxon>
        <taxon>Fungi</taxon>
        <taxon>Dikarya</taxon>
        <taxon>Ascomycota</taxon>
        <taxon>Pezizomycotina</taxon>
        <taxon>Sordariomycetes</taxon>
        <taxon>Sordariomycetidae</taxon>
        <taxon>Sordariales</taxon>
        <taxon>Chaetomiaceae</taxon>
        <taxon>Staphylotrichum</taxon>
    </lineage>
</organism>
<reference evidence="7" key="1">
    <citation type="journal article" date="2023" name="Mol. Phylogenet. Evol.">
        <title>Genome-scale phylogeny and comparative genomics of the fungal order Sordariales.</title>
        <authorList>
            <person name="Hensen N."/>
            <person name="Bonometti L."/>
            <person name="Westerberg I."/>
            <person name="Brannstrom I.O."/>
            <person name="Guillou S."/>
            <person name="Cros-Aarteil S."/>
            <person name="Calhoun S."/>
            <person name="Haridas S."/>
            <person name="Kuo A."/>
            <person name="Mondo S."/>
            <person name="Pangilinan J."/>
            <person name="Riley R."/>
            <person name="LaButti K."/>
            <person name="Andreopoulos B."/>
            <person name="Lipzen A."/>
            <person name="Chen C."/>
            <person name="Yan M."/>
            <person name="Daum C."/>
            <person name="Ng V."/>
            <person name="Clum A."/>
            <person name="Steindorff A."/>
            <person name="Ohm R.A."/>
            <person name="Martin F."/>
            <person name="Silar P."/>
            <person name="Natvig D.O."/>
            <person name="Lalanne C."/>
            <person name="Gautier V."/>
            <person name="Ament-Velasquez S.L."/>
            <person name="Kruys A."/>
            <person name="Hutchinson M.I."/>
            <person name="Powell A.J."/>
            <person name="Barry K."/>
            <person name="Miller A.N."/>
            <person name="Grigoriev I.V."/>
            <person name="Debuchy R."/>
            <person name="Gladieux P."/>
            <person name="Hiltunen Thoren M."/>
            <person name="Johannesson H."/>
        </authorList>
    </citation>
    <scope>NUCLEOTIDE SEQUENCE</scope>
    <source>
        <strain evidence="7">CBS 103.79</strain>
    </source>
</reference>
<dbReference type="Gene3D" id="1.20.1250.20">
    <property type="entry name" value="MFS general substrate transporter like domains"/>
    <property type="match status" value="2"/>
</dbReference>
<evidence type="ECO:0000256" key="3">
    <source>
        <dbReference type="ARBA" id="ARBA00022989"/>
    </source>
</evidence>
<keyword evidence="2 6" id="KW-0812">Transmembrane</keyword>
<keyword evidence="3 6" id="KW-1133">Transmembrane helix</keyword>